<name>A0AAN5BZG0_ASPOZ</name>
<proteinExistence type="predicted"/>
<evidence type="ECO:0000313" key="2">
    <source>
        <dbReference type="EMBL" id="GMG33067.1"/>
    </source>
</evidence>
<reference evidence="2" key="1">
    <citation type="submission" date="2023-04" db="EMBL/GenBank/DDBJ databases">
        <title>Aspergillus oryzae NBRC 4228.</title>
        <authorList>
            <person name="Ichikawa N."/>
            <person name="Sato H."/>
            <person name="Tonouchi N."/>
        </authorList>
    </citation>
    <scope>NUCLEOTIDE SEQUENCE</scope>
    <source>
        <strain evidence="2">NBRC 4228</strain>
    </source>
</reference>
<organism evidence="2 3">
    <name type="scientific">Aspergillus oryzae</name>
    <name type="common">Yellow koji mold</name>
    <dbReference type="NCBI Taxonomy" id="5062"/>
    <lineage>
        <taxon>Eukaryota</taxon>
        <taxon>Fungi</taxon>
        <taxon>Dikarya</taxon>
        <taxon>Ascomycota</taxon>
        <taxon>Pezizomycotina</taxon>
        <taxon>Eurotiomycetes</taxon>
        <taxon>Eurotiomycetidae</taxon>
        <taxon>Eurotiales</taxon>
        <taxon>Aspergillaceae</taxon>
        <taxon>Aspergillus</taxon>
        <taxon>Aspergillus subgen. Circumdati</taxon>
    </lineage>
</organism>
<feature type="region of interest" description="Disordered" evidence="1">
    <location>
        <begin position="44"/>
        <end position="63"/>
    </location>
</feature>
<accession>A0AAN5BZG0</accession>
<evidence type="ECO:0000256" key="1">
    <source>
        <dbReference type="SAM" id="MobiDB-lite"/>
    </source>
</evidence>
<comment type="caution">
    <text evidence="2">The sequence shown here is derived from an EMBL/GenBank/DDBJ whole genome shotgun (WGS) entry which is preliminary data.</text>
</comment>
<evidence type="ECO:0000313" key="3">
    <source>
        <dbReference type="Proteomes" id="UP001165205"/>
    </source>
</evidence>
<dbReference type="Proteomes" id="UP001165205">
    <property type="component" value="Unassembled WGS sequence"/>
</dbReference>
<protein>
    <submittedName>
        <fullName evidence="2">Unnamed protein product</fullName>
    </submittedName>
</protein>
<dbReference type="EMBL" id="BSYA01000111">
    <property type="protein sequence ID" value="GMG33067.1"/>
    <property type="molecule type" value="Genomic_DNA"/>
</dbReference>
<sequence>MISTSPERQEMVKTPKDFVATMGIDSLAQAQHNPDIHRENIQVTGQSTPEDRGANGPEAENHHFNRRSIFGGQTKRCGIEHPLSGYQLPVHASQV</sequence>
<feature type="compositionally biased region" description="Basic and acidic residues" evidence="1">
    <location>
        <begin position="49"/>
        <end position="63"/>
    </location>
</feature>
<gene>
    <name evidence="2" type="ORF">Aory04_000865800</name>
</gene>
<dbReference type="AlphaFoldDB" id="A0AAN5BZG0"/>